<dbReference type="AlphaFoldDB" id="A0A3B1D9Q6"/>
<protein>
    <submittedName>
        <fullName evidence="8">Phosphate transport system regulatory protein PhoU</fullName>
    </submittedName>
</protein>
<evidence type="ECO:0000256" key="4">
    <source>
        <dbReference type="ARBA" id="ARBA00022448"/>
    </source>
</evidence>
<organism evidence="8">
    <name type="scientific">hydrothermal vent metagenome</name>
    <dbReference type="NCBI Taxonomy" id="652676"/>
    <lineage>
        <taxon>unclassified sequences</taxon>
        <taxon>metagenomes</taxon>
        <taxon>ecological metagenomes</taxon>
    </lineage>
</organism>
<dbReference type="FunFam" id="1.20.58.220:FF:000004">
    <property type="entry name" value="Phosphate-specific transport system accessory protein PhoU"/>
    <property type="match status" value="1"/>
</dbReference>
<proteinExistence type="inferred from homology"/>
<gene>
    <name evidence="8" type="ORF">MNBD_PLANCTO02-58</name>
</gene>
<keyword evidence="4" id="KW-0813">Transport</keyword>
<feature type="domain" description="PhoU" evidence="7">
    <location>
        <begin position="17"/>
        <end position="103"/>
    </location>
</feature>
<dbReference type="PANTHER" id="PTHR42930:SF3">
    <property type="entry name" value="PHOSPHATE-SPECIFIC TRANSPORT SYSTEM ACCESSORY PROTEIN PHOU"/>
    <property type="match status" value="1"/>
</dbReference>
<dbReference type="Pfam" id="PF01895">
    <property type="entry name" value="PhoU"/>
    <property type="match status" value="2"/>
</dbReference>
<dbReference type="GO" id="GO:0045936">
    <property type="term" value="P:negative regulation of phosphate metabolic process"/>
    <property type="evidence" value="ECO:0007669"/>
    <property type="project" value="InterPro"/>
</dbReference>
<evidence type="ECO:0000256" key="6">
    <source>
        <dbReference type="ARBA" id="ARBA00022592"/>
    </source>
</evidence>
<dbReference type="EMBL" id="UOGL01000341">
    <property type="protein sequence ID" value="VAX39576.1"/>
    <property type="molecule type" value="Genomic_DNA"/>
</dbReference>
<dbReference type="InterPro" id="IPR038078">
    <property type="entry name" value="PhoU-like_sf"/>
</dbReference>
<dbReference type="InterPro" id="IPR026022">
    <property type="entry name" value="PhoU_dom"/>
</dbReference>
<evidence type="ECO:0000259" key="7">
    <source>
        <dbReference type="Pfam" id="PF01895"/>
    </source>
</evidence>
<name>A0A3B1D9Q6_9ZZZZ</name>
<feature type="domain" description="PhoU" evidence="7">
    <location>
        <begin position="122"/>
        <end position="204"/>
    </location>
</feature>
<keyword evidence="6" id="KW-0592">Phosphate transport</keyword>
<evidence type="ECO:0000256" key="1">
    <source>
        <dbReference type="ARBA" id="ARBA00004496"/>
    </source>
</evidence>
<dbReference type="GO" id="GO:0030643">
    <property type="term" value="P:intracellular phosphate ion homeostasis"/>
    <property type="evidence" value="ECO:0007669"/>
    <property type="project" value="InterPro"/>
</dbReference>
<dbReference type="Gene3D" id="1.20.58.220">
    <property type="entry name" value="Phosphate transport system protein phou homolog 2, domain 2"/>
    <property type="match status" value="2"/>
</dbReference>
<comment type="similarity">
    <text evidence="2">Belongs to the PhoU family.</text>
</comment>
<keyword evidence="5" id="KW-0963">Cytoplasm</keyword>
<evidence type="ECO:0000256" key="3">
    <source>
        <dbReference type="ARBA" id="ARBA00011738"/>
    </source>
</evidence>
<evidence type="ECO:0000256" key="5">
    <source>
        <dbReference type="ARBA" id="ARBA00022490"/>
    </source>
</evidence>
<evidence type="ECO:0000256" key="2">
    <source>
        <dbReference type="ARBA" id="ARBA00008107"/>
    </source>
</evidence>
<dbReference type="GO" id="GO:0005737">
    <property type="term" value="C:cytoplasm"/>
    <property type="evidence" value="ECO:0007669"/>
    <property type="project" value="UniProtKB-SubCell"/>
</dbReference>
<sequence length="226" mass="25716">MSKHLQRDLEHLKKELLSIASMVEVALNKAIPALIDRRLDLAEEVIQSDNIIDEKEVLVEEECLKILALHQPVAVDLRFIISVLKVTNDLERMGDLCVNIAERSLYLSSHPPLDIILDFPAMTEGVQDMVRKSLDSLTTLDTKLARDVLAQDDAIDAANREMFNALQELMHKDSETIERAVHMLSASRHLERIADLATNIVQDVVYMVDGELIRHRHEEYFDSLIT</sequence>
<dbReference type="GO" id="GO:0006817">
    <property type="term" value="P:phosphate ion transport"/>
    <property type="evidence" value="ECO:0007669"/>
    <property type="project" value="UniProtKB-KW"/>
</dbReference>
<reference evidence="8" key="1">
    <citation type="submission" date="2018-06" db="EMBL/GenBank/DDBJ databases">
        <authorList>
            <person name="Zhirakovskaya E."/>
        </authorList>
    </citation>
    <scope>NUCLEOTIDE SEQUENCE</scope>
</reference>
<evidence type="ECO:0000313" key="8">
    <source>
        <dbReference type="EMBL" id="VAX39576.1"/>
    </source>
</evidence>
<dbReference type="PIRSF" id="PIRSF003107">
    <property type="entry name" value="PhoU"/>
    <property type="match status" value="1"/>
</dbReference>
<accession>A0A3B1D9Q6</accession>
<dbReference type="InterPro" id="IPR028366">
    <property type="entry name" value="PhoU"/>
</dbReference>
<comment type="subunit">
    <text evidence="3">Homodimer.</text>
</comment>
<comment type="subcellular location">
    <subcellularLocation>
        <location evidence="1">Cytoplasm</location>
    </subcellularLocation>
</comment>
<dbReference type="NCBIfam" id="TIGR02135">
    <property type="entry name" value="phoU_full"/>
    <property type="match status" value="1"/>
</dbReference>
<dbReference type="SUPFAM" id="SSF109755">
    <property type="entry name" value="PhoU-like"/>
    <property type="match status" value="1"/>
</dbReference>
<dbReference type="PANTHER" id="PTHR42930">
    <property type="entry name" value="PHOSPHATE-SPECIFIC TRANSPORT SYSTEM ACCESSORY PROTEIN PHOU"/>
    <property type="match status" value="1"/>
</dbReference>